<dbReference type="AlphaFoldDB" id="A0A835GTE5"/>
<keyword evidence="1" id="KW-1133">Transmembrane helix</keyword>
<sequence length="42" mass="4857">MSDRYYILMANKISTSRIMICLLDVIATAIVYEVDSYDQSYS</sequence>
<gene>
    <name evidence="2" type="ORF">HW555_000812</name>
</gene>
<evidence type="ECO:0000313" key="2">
    <source>
        <dbReference type="EMBL" id="KAF9424103.1"/>
    </source>
</evidence>
<proteinExistence type="predicted"/>
<protein>
    <submittedName>
        <fullName evidence="2">Uncharacterized protein</fullName>
    </submittedName>
</protein>
<comment type="caution">
    <text evidence="2">The sequence shown here is derived from an EMBL/GenBank/DDBJ whole genome shotgun (WGS) entry which is preliminary data.</text>
</comment>
<accession>A0A835GTE5</accession>
<name>A0A835GTE5_SPOEX</name>
<keyword evidence="1" id="KW-0812">Transmembrane</keyword>
<keyword evidence="3" id="KW-1185">Reference proteome</keyword>
<reference evidence="2" key="1">
    <citation type="submission" date="2020-08" db="EMBL/GenBank/DDBJ databases">
        <title>Spodoptera exigua strain:BAW_Kor-Di-RS1 Genome sequencing and assembly.</title>
        <authorList>
            <person name="Kim J."/>
            <person name="Nam H.Y."/>
            <person name="Kwon M."/>
            <person name="Choi J.H."/>
            <person name="Cho S.R."/>
            <person name="Kim G.-H."/>
        </authorList>
    </citation>
    <scope>NUCLEOTIDE SEQUENCE</scope>
    <source>
        <strain evidence="2">BAW_Kor-Di-RS1</strain>
        <tissue evidence="2">Whole-body</tissue>
    </source>
</reference>
<dbReference type="EMBL" id="JACKWZ010000005">
    <property type="protein sequence ID" value="KAF9424103.1"/>
    <property type="molecule type" value="Genomic_DNA"/>
</dbReference>
<keyword evidence="1" id="KW-0472">Membrane</keyword>
<evidence type="ECO:0000313" key="3">
    <source>
        <dbReference type="Proteomes" id="UP000648187"/>
    </source>
</evidence>
<dbReference type="Proteomes" id="UP000648187">
    <property type="component" value="Unassembled WGS sequence"/>
</dbReference>
<feature type="transmembrane region" description="Helical" evidence="1">
    <location>
        <begin position="12"/>
        <end position="32"/>
    </location>
</feature>
<evidence type="ECO:0000256" key="1">
    <source>
        <dbReference type="SAM" id="Phobius"/>
    </source>
</evidence>
<organism evidence="2 3">
    <name type="scientific">Spodoptera exigua</name>
    <name type="common">Beet armyworm</name>
    <name type="synonym">Noctua fulgens</name>
    <dbReference type="NCBI Taxonomy" id="7107"/>
    <lineage>
        <taxon>Eukaryota</taxon>
        <taxon>Metazoa</taxon>
        <taxon>Ecdysozoa</taxon>
        <taxon>Arthropoda</taxon>
        <taxon>Hexapoda</taxon>
        <taxon>Insecta</taxon>
        <taxon>Pterygota</taxon>
        <taxon>Neoptera</taxon>
        <taxon>Endopterygota</taxon>
        <taxon>Lepidoptera</taxon>
        <taxon>Glossata</taxon>
        <taxon>Ditrysia</taxon>
        <taxon>Noctuoidea</taxon>
        <taxon>Noctuidae</taxon>
        <taxon>Amphipyrinae</taxon>
        <taxon>Spodoptera</taxon>
    </lineage>
</organism>